<feature type="domain" description="PKD" evidence="3">
    <location>
        <begin position="38"/>
        <end position="103"/>
    </location>
</feature>
<feature type="transmembrane region" description="Helical" evidence="1">
    <location>
        <begin position="311"/>
        <end position="331"/>
    </location>
</feature>
<evidence type="ECO:0000313" key="4">
    <source>
        <dbReference type="EMBL" id="PIR93728.1"/>
    </source>
</evidence>
<dbReference type="SMART" id="SM00089">
    <property type="entry name" value="PKD"/>
    <property type="match status" value="1"/>
</dbReference>
<dbReference type="Proteomes" id="UP000229901">
    <property type="component" value="Unassembled WGS sequence"/>
</dbReference>
<dbReference type="InterPro" id="IPR000601">
    <property type="entry name" value="PKD_dom"/>
</dbReference>
<dbReference type="InterPro" id="IPR035986">
    <property type="entry name" value="PKD_dom_sf"/>
</dbReference>
<keyword evidence="1" id="KW-0472">Membrane</keyword>
<keyword evidence="1" id="KW-1133">Transmembrane helix</keyword>
<name>A0A2H0V3V4_9BACT</name>
<dbReference type="InterPro" id="IPR022409">
    <property type="entry name" value="PKD/Chitinase_dom"/>
</dbReference>
<accession>A0A2H0V3V4</accession>
<dbReference type="PROSITE" id="PS50093">
    <property type="entry name" value="PKD"/>
    <property type="match status" value="1"/>
</dbReference>
<dbReference type="CDD" id="cd00146">
    <property type="entry name" value="PKD"/>
    <property type="match status" value="1"/>
</dbReference>
<dbReference type="Pfam" id="PF14402">
    <property type="entry name" value="7TM_transglut"/>
    <property type="match status" value="1"/>
</dbReference>
<keyword evidence="2" id="KW-0732">Signal</keyword>
<feature type="transmembrane region" description="Helical" evidence="1">
    <location>
        <begin position="338"/>
        <end position="355"/>
    </location>
</feature>
<comment type="caution">
    <text evidence="4">The sequence shown here is derived from an EMBL/GenBank/DDBJ whole genome shotgun (WGS) entry which is preliminary data.</text>
</comment>
<evidence type="ECO:0000256" key="2">
    <source>
        <dbReference type="SAM" id="SignalP"/>
    </source>
</evidence>
<dbReference type="SUPFAM" id="SSF49299">
    <property type="entry name" value="PKD domain"/>
    <property type="match status" value="1"/>
</dbReference>
<gene>
    <name evidence="4" type="ORF">COT97_05170</name>
</gene>
<organism evidence="4 5">
    <name type="scientific">Candidatus Falkowbacteria bacterium CG10_big_fil_rev_8_21_14_0_10_39_11</name>
    <dbReference type="NCBI Taxonomy" id="1974565"/>
    <lineage>
        <taxon>Bacteria</taxon>
        <taxon>Candidatus Falkowiibacteriota</taxon>
    </lineage>
</organism>
<feature type="transmembrane region" description="Helical" evidence="1">
    <location>
        <begin position="391"/>
        <end position="411"/>
    </location>
</feature>
<dbReference type="Gene3D" id="2.60.40.10">
    <property type="entry name" value="Immunoglobulins"/>
    <property type="match status" value="1"/>
</dbReference>
<evidence type="ECO:0000313" key="5">
    <source>
        <dbReference type="Proteomes" id="UP000229901"/>
    </source>
</evidence>
<protein>
    <recommendedName>
        <fullName evidence="3">PKD domain-containing protein</fullName>
    </recommendedName>
</protein>
<evidence type="ECO:0000259" key="3">
    <source>
        <dbReference type="PROSITE" id="PS50093"/>
    </source>
</evidence>
<sequence>MRKIFSTLMLLVLLFLSSPVLAQEVGGSGDAVLLSQDQFVAVAGEDKNVVAGRQVLFSGSASLVPEEMSINHVWDFGDGTTARGIDVAHVYHKSGIYRATLTLFVGDKQATDEVIVSVDKDIALMITDSNIDDASFQSLQNIASTQETLLVNLRADNSSVEYLKVSSLTQKIIDAKEDIRQASTLVILTDGNVGLNALINASQEFAKGIDLDGLGFKNKTIVVLTDENLSVASRLAQNIFQLLSPKALLLSKPEAQEVVMGNFDVKSLTQELQTMEIDYQLIGVHTQRLLTSLRPWNFLSYMVNSMVNRGVAINTIYLILILPVISMVIAFARQIIGIKAFGIYAPSLVAVSFLATGIKYGVAIFIMVLVIGTLARLLARKIKIMYLPRMSIVLSIVSLSILVLFFFGALIQQSSLISISVFPILIMVIIAEKFISAQIELGNKTAGQLFVETLILSVLCYYLATWESLRSLILGYPEVIFATFLLNYLLGRWTGLRFLELYRFRNVIKHVELSEKK</sequence>
<feature type="signal peptide" evidence="2">
    <location>
        <begin position="1"/>
        <end position="22"/>
    </location>
</feature>
<proteinExistence type="predicted"/>
<evidence type="ECO:0000256" key="1">
    <source>
        <dbReference type="SAM" id="Phobius"/>
    </source>
</evidence>
<dbReference type="AlphaFoldDB" id="A0A2H0V3V4"/>
<feature type="transmembrane region" description="Helical" evidence="1">
    <location>
        <begin position="447"/>
        <end position="466"/>
    </location>
</feature>
<feature type="chain" id="PRO_5013917202" description="PKD domain-containing protein" evidence="2">
    <location>
        <begin position="23"/>
        <end position="517"/>
    </location>
</feature>
<dbReference type="Pfam" id="PF18911">
    <property type="entry name" value="PKD_4"/>
    <property type="match status" value="1"/>
</dbReference>
<feature type="transmembrane region" description="Helical" evidence="1">
    <location>
        <begin position="472"/>
        <end position="490"/>
    </location>
</feature>
<dbReference type="InterPro" id="IPR013783">
    <property type="entry name" value="Ig-like_fold"/>
</dbReference>
<dbReference type="EMBL" id="PFAP01000041">
    <property type="protein sequence ID" value="PIR93728.1"/>
    <property type="molecule type" value="Genomic_DNA"/>
</dbReference>
<feature type="transmembrane region" description="Helical" evidence="1">
    <location>
        <begin position="417"/>
        <end position="435"/>
    </location>
</feature>
<dbReference type="InterPro" id="IPR025840">
    <property type="entry name" value="7TM_transglut"/>
</dbReference>
<reference evidence="5" key="1">
    <citation type="submission" date="2017-09" db="EMBL/GenBank/DDBJ databases">
        <title>Depth-based differentiation of microbial function through sediment-hosted aquifers and enrichment of novel symbionts in the deep terrestrial subsurface.</title>
        <authorList>
            <person name="Probst A.J."/>
            <person name="Ladd B."/>
            <person name="Jarett J.K."/>
            <person name="Geller-Mcgrath D.E."/>
            <person name="Sieber C.M.K."/>
            <person name="Emerson J.B."/>
            <person name="Anantharaman K."/>
            <person name="Thomas B.C."/>
            <person name="Malmstrom R."/>
            <person name="Stieglmeier M."/>
            <person name="Klingl A."/>
            <person name="Woyke T."/>
            <person name="Ryan C.M."/>
            <person name="Banfield J.F."/>
        </authorList>
    </citation>
    <scope>NUCLEOTIDE SEQUENCE [LARGE SCALE GENOMIC DNA]</scope>
</reference>
<feature type="transmembrane region" description="Helical" evidence="1">
    <location>
        <begin position="361"/>
        <end position="379"/>
    </location>
</feature>
<keyword evidence="1" id="KW-0812">Transmembrane</keyword>